<dbReference type="SUPFAM" id="SSF141868">
    <property type="entry name" value="EAL domain-like"/>
    <property type="match status" value="1"/>
</dbReference>
<dbReference type="Pfam" id="PF00563">
    <property type="entry name" value="EAL"/>
    <property type="match status" value="1"/>
</dbReference>
<evidence type="ECO:0000259" key="2">
    <source>
        <dbReference type="PROSITE" id="PS50883"/>
    </source>
</evidence>
<dbReference type="Gene3D" id="3.30.70.270">
    <property type="match status" value="1"/>
</dbReference>
<evidence type="ECO:0000313" key="5">
    <source>
        <dbReference type="Proteomes" id="UP000245697"/>
    </source>
</evidence>
<feature type="domain" description="GGDEF" evidence="3">
    <location>
        <begin position="155"/>
        <end position="287"/>
    </location>
</feature>
<dbReference type="RefSeq" id="WP_109595386.1">
    <property type="nucleotide sequence ID" value="NZ_BONA01000055.1"/>
</dbReference>
<dbReference type="CDD" id="cd01949">
    <property type="entry name" value="GGDEF"/>
    <property type="match status" value="1"/>
</dbReference>
<evidence type="ECO:0000256" key="1">
    <source>
        <dbReference type="SAM" id="Phobius"/>
    </source>
</evidence>
<dbReference type="PROSITE" id="PS50883">
    <property type="entry name" value="EAL"/>
    <property type="match status" value="1"/>
</dbReference>
<sequence length="556" mass="59817">MGRNALWDRVRVVVDDAVVLASLVLLAWPVADPAQPGGPAGRIMPLLAALCLGLAVLLLDSRRGILRYITVTAALAVAGIRHVAGDLPPAATWLVLLVAGAGVLRQFLGNRIDPDRNRQQALLAQQAFRDPLTGLGNRRMFVEYAEEVLAEPARTKTAVIVVDLDGLREVNDVLGHAAGDDLLRAAADRLAVNVRANDTVARLDGDEFVVLLPGLEDEQAAVAVAERVLTELHRPLQLAGVALSIRASAGVAITDGLDGLDGVLRRADQALIRAKRDGGGVARRFDPVLFAKAEQRRLAEHDLMRGLEAGEFEVHYQPIVDLDNGGITVGVEALVRWRHPEKGLVPPALFLDLAEQLGQVPRLGGWVLEEACRQALAWQVQFPGFEMNVNLSASQLTNPKLIQEVREVLERTGLPPRDLVLELTESVALTDLVESARVLSQLKELGVRIALDDFGTGFSSLSHLSTLPVDVVKIDRSFVQAMPETGGASVAEAVLHIARTFNLSPVAEGVEDAGQAERLKDLGAGRAQGYHFARPMPAIGVTELLDKQSAEVKLEM</sequence>
<comment type="caution">
    <text evidence="4">The sequence shown here is derived from an EMBL/GenBank/DDBJ whole genome shotgun (WGS) entry which is preliminary data.</text>
</comment>
<dbReference type="SUPFAM" id="SSF55073">
    <property type="entry name" value="Nucleotide cyclase"/>
    <property type="match status" value="1"/>
</dbReference>
<dbReference type="InterPro" id="IPR001633">
    <property type="entry name" value="EAL_dom"/>
</dbReference>
<dbReference type="EMBL" id="QGGR01000010">
    <property type="protein sequence ID" value="PWK46057.1"/>
    <property type="molecule type" value="Genomic_DNA"/>
</dbReference>
<feature type="transmembrane region" description="Helical" evidence="1">
    <location>
        <begin position="90"/>
        <end position="108"/>
    </location>
</feature>
<evidence type="ECO:0000313" key="4">
    <source>
        <dbReference type="EMBL" id="PWK46057.1"/>
    </source>
</evidence>
<dbReference type="NCBIfam" id="TIGR00254">
    <property type="entry name" value="GGDEF"/>
    <property type="match status" value="1"/>
</dbReference>
<dbReference type="CDD" id="cd01948">
    <property type="entry name" value="EAL"/>
    <property type="match status" value="1"/>
</dbReference>
<dbReference type="OrthoDB" id="5240682at2"/>
<dbReference type="InterPro" id="IPR035919">
    <property type="entry name" value="EAL_sf"/>
</dbReference>
<reference evidence="4 5" key="1">
    <citation type="submission" date="2018-05" db="EMBL/GenBank/DDBJ databases">
        <title>Genomic Encyclopedia of Archaeal and Bacterial Type Strains, Phase II (KMG-II): from individual species to whole genera.</title>
        <authorList>
            <person name="Goeker M."/>
        </authorList>
    </citation>
    <scope>NUCLEOTIDE SEQUENCE [LARGE SCALE GENOMIC DNA]</scope>
    <source>
        <strain evidence="4 5">DSM 45184</strain>
    </source>
</reference>
<keyword evidence="5" id="KW-1185">Reference proteome</keyword>
<dbReference type="InterPro" id="IPR029787">
    <property type="entry name" value="Nucleotide_cyclase"/>
</dbReference>
<dbReference type="Gene3D" id="3.20.20.450">
    <property type="entry name" value="EAL domain"/>
    <property type="match status" value="1"/>
</dbReference>
<gene>
    <name evidence="4" type="ORF">BC793_11046</name>
</gene>
<dbReference type="InterPro" id="IPR043128">
    <property type="entry name" value="Rev_trsase/Diguanyl_cyclase"/>
</dbReference>
<dbReference type="SMART" id="SM00052">
    <property type="entry name" value="EAL"/>
    <property type="match status" value="1"/>
</dbReference>
<dbReference type="Pfam" id="PF00990">
    <property type="entry name" value="GGDEF"/>
    <property type="match status" value="1"/>
</dbReference>
<dbReference type="GO" id="GO:0071111">
    <property type="term" value="F:cyclic-guanylate-specific phosphodiesterase activity"/>
    <property type="evidence" value="ECO:0007669"/>
    <property type="project" value="InterPro"/>
</dbReference>
<proteinExistence type="predicted"/>
<evidence type="ECO:0000259" key="3">
    <source>
        <dbReference type="PROSITE" id="PS50887"/>
    </source>
</evidence>
<keyword evidence="1" id="KW-0472">Membrane</keyword>
<feature type="domain" description="EAL" evidence="2">
    <location>
        <begin position="296"/>
        <end position="549"/>
    </location>
</feature>
<dbReference type="PANTHER" id="PTHR33121:SF70">
    <property type="entry name" value="SIGNALING PROTEIN YKOW"/>
    <property type="match status" value="1"/>
</dbReference>
<feature type="transmembrane region" description="Helical" evidence="1">
    <location>
        <begin position="66"/>
        <end position="84"/>
    </location>
</feature>
<dbReference type="Proteomes" id="UP000245697">
    <property type="component" value="Unassembled WGS sequence"/>
</dbReference>
<organism evidence="4 5">
    <name type="scientific">Actinoplanes xinjiangensis</name>
    <dbReference type="NCBI Taxonomy" id="512350"/>
    <lineage>
        <taxon>Bacteria</taxon>
        <taxon>Bacillati</taxon>
        <taxon>Actinomycetota</taxon>
        <taxon>Actinomycetes</taxon>
        <taxon>Micromonosporales</taxon>
        <taxon>Micromonosporaceae</taxon>
        <taxon>Actinoplanes</taxon>
    </lineage>
</organism>
<dbReference type="InterPro" id="IPR000160">
    <property type="entry name" value="GGDEF_dom"/>
</dbReference>
<feature type="transmembrane region" description="Helical" evidence="1">
    <location>
        <begin position="12"/>
        <end position="31"/>
    </location>
</feature>
<feature type="transmembrane region" description="Helical" evidence="1">
    <location>
        <begin position="43"/>
        <end position="59"/>
    </location>
</feature>
<dbReference type="AlphaFoldDB" id="A0A316FVM5"/>
<dbReference type="InterPro" id="IPR050706">
    <property type="entry name" value="Cyclic-di-GMP_PDE-like"/>
</dbReference>
<dbReference type="PANTHER" id="PTHR33121">
    <property type="entry name" value="CYCLIC DI-GMP PHOSPHODIESTERASE PDEF"/>
    <property type="match status" value="1"/>
</dbReference>
<accession>A0A316FVM5</accession>
<name>A0A316FVM5_9ACTN</name>
<keyword evidence="1" id="KW-1133">Transmembrane helix</keyword>
<dbReference type="SMART" id="SM00267">
    <property type="entry name" value="GGDEF"/>
    <property type="match status" value="1"/>
</dbReference>
<keyword evidence="1" id="KW-0812">Transmembrane</keyword>
<protein>
    <submittedName>
        <fullName evidence="4">Diguanylate cyclase (GGDEF)-like protein</fullName>
    </submittedName>
</protein>
<dbReference type="PROSITE" id="PS50887">
    <property type="entry name" value="GGDEF"/>
    <property type="match status" value="1"/>
</dbReference>